<feature type="compositionally biased region" description="Acidic residues" evidence="5">
    <location>
        <begin position="111"/>
        <end position="125"/>
    </location>
</feature>
<dbReference type="Proteomes" id="UP000834106">
    <property type="component" value="Chromosome 16"/>
</dbReference>
<dbReference type="AlphaFoldDB" id="A0AAD2E8P7"/>
<evidence type="ECO:0000256" key="2">
    <source>
        <dbReference type="ARBA" id="ARBA00008774"/>
    </source>
</evidence>
<dbReference type="PANTHER" id="PTHR46261:SF35">
    <property type="entry name" value="HIGH MOBILITY GROUP B PROTEIN 4-RELATED"/>
    <property type="match status" value="1"/>
</dbReference>
<evidence type="ECO:0000313" key="7">
    <source>
        <dbReference type="Proteomes" id="UP000834106"/>
    </source>
</evidence>
<reference evidence="6" key="1">
    <citation type="submission" date="2023-05" db="EMBL/GenBank/DDBJ databases">
        <authorList>
            <person name="Huff M."/>
        </authorList>
    </citation>
    <scope>NUCLEOTIDE SEQUENCE</scope>
</reference>
<evidence type="ECO:0000313" key="6">
    <source>
        <dbReference type="EMBL" id="CAI9778886.1"/>
    </source>
</evidence>
<sequence>MQDGMKVPLLLDLQEATSQQSCLLYEDFLLLNCRLVVRKAKKEKKMKDPHKPKRPPSAFLFSWFRKQYKEKYGNNKSVVVVGKAGGYMWKSMSDEVGDADDEYDNSKSEVIGDEDYESGGDVDWD</sequence>
<comment type="similarity">
    <text evidence="2">Belongs to the HMGB family.</text>
</comment>
<dbReference type="PANTHER" id="PTHR46261">
    <property type="entry name" value="HIGH MOBILITY GROUP B PROTEIN 4-RELATED"/>
    <property type="match status" value="1"/>
</dbReference>
<dbReference type="SUPFAM" id="SSF47095">
    <property type="entry name" value="HMG-box"/>
    <property type="match status" value="1"/>
</dbReference>
<organism evidence="6 7">
    <name type="scientific">Fraxinus pennsylvanica</name>
    <dbReference type="NCBI Taxonomy" id="56036"/>
    <lineage>
        <taxon>Eukaryota</taxon>
        <taxon>Viridiplantae</taxon>
        <taxon>Streptophyta</taxon>
        <taxon>Embryophyta</taxon>
        <taxon>Tracheophyta</taxon>
        <taxon>Spermatophyta</taxon>
        <taxon>Magnoliopsida</taxon>
        <taxon>eudicotyledons</taxon>
        <taxon>Gunneridae</taxon>
        <taxon>Pentapetalae</taxon>
        <taxon>asterids</taxon>
        <taxon>lamiids</taxon>
        <taxon>Lamiales</taxon>
        <taxon>Oleaceae</taxon>
        <taxon>Oleeae</taxon>
        <taxon>Fraxinus</taxon>
    </lineage>
</organism>
<evidence type="ECO:0008006" key="8">
    <source>
        <dbReference type="Google" id="ProtNLM"/>
    </source>
</evidence>
<dbReference type="InterPro" id="IPR031061">
    <property type="entry name" value="HMGB_plant"/>
</dbReference>
<dbReference type="EMBL" id="OU503051">
    <property type="protein sequence ID" value="CAI9778886.1"/>
    <property type="molecule type" value="Genomic_DNA"/>
</dbReference>
<dbReference type="Gene3D" id="1.10.30.10">
    <property type="entry name" value="High mobility group box domain"/>
    <property type="match status" value="1"/>
</dbReference>
<evidence type="ECO:0000256" key="4">
    <source>
        <dbReference type="ARBA" id="ARBA00023242"/>
    </source>
</evidence>
<gene>
    <name evidence="6" type="ORF">FPE_LOCUS26316</name>
</gene>
<dbReference type="GO" id="GO:0003677">
    <property type="term" value="F:DNA binding"/>
    <property type="evidence" value="ECO:0007669"/>
    <property type="project" value="UniProtKB-KW"/>
</dbReference>
<comment type="subcellular location">
    <subcellularLocation>
        <location evidence="1">Nucleus</location>
    </subcellularLocation>
</comment>
<evidence type="ECO:0000256" key="3">
    <source>
        <dbReference type="ARBA" id="ARBA00023125"/>
    </source>
</evidence>
<evidence type="ECO:0000256" key="5">
    <source>
        <dbReference type="SAM" id="MobiDB-lite"/>
    </source>
</evidence>
<dbReference type="InterPro" id="IPR036910">
    <property type="entry name" value="HMG_box_dom_sf"/>
</dbReference>
<accession>A0AAD2E8P7</accession>
<dbReference type="GO" id="GO:0005634">
    <property type="term" value="C:nucleus"/>
    <property type="evidence" value="ECO:0007669"/>
    <property type="project" value="UniProtKB-SubCell"/>
</dbReference>
<keyword evidence="3" id="KW-0238">DNA-binding</keyword>
<name>A0AAD2E8P7_9LAMI</name>
<keyword evidence="7" id="KW-1185">Reference proteome</keyword>
<protein>
    <recommendedName>
        <fullName evidence="8">HMG box domain-containing protein</fullName>
    </recommendedName>
</protein>
<keyword evidence="4" id="KW-0539">Nucleus</keyword>
<evidence type="ECO:0000256" key="1">
    <source>
        <dbReference type="ARBA" id="ARBA00004123"/>
    </source>
</evidence>
<proteinExistence type="inferred from homology"/>
<feature type="region of interest" description="Disordered" evidence="5">
    <location>
        <begin position="96"/>
        <end position="125"/>
    </location>
</feature>